<dbReference type="PROSITE" id="PS51186">
    <property type="entry name" value="GNAT"/>
    <property type="match status" value="1"/>
</dbReference>
<dbReference type="InterPro" id="IPR000182">
    <property type="entry name" value="GNAT_dom"/>
</dbReference>
<dbReference type="EMBL" id="CP029343">
    <property type="protein sequence ID" value="AWL06204.1"/>
    <property type="molecule type" value="Genomic_DNA"/>
</dbReference>
<keyword evidence="3" id="KW-1185">Reference proteome</keyword>
<dbReference type="Proteomes" id="UP000245820">
    <property type="component" value="Chromosome"/>
</dbReference>
<name>A0A2S2DLI4_9BURK</name>
<evidence type="ECO:0000313" key="2">
    <source>
        <dbReference type="EMBL" id="AWL06204.1"/>
    </source>
</evidence>
<evidence type="ECO:0000259" key="1">
    <source>
        <dbReference type="PROSITE" id="PS51186"/>
    </source>
</evidence>
<dbReference type="KEGG" id="mtim:DIR46_18385"/>
<reference evidence="2 3" key="1">
    <citation type="submission" date="2018-05" db="EMBL/GenBank/DDBJ databases">
        <title>Complete genome sequence of Massilia oculi sp. nov. CCUG 43427T (=DSM 26321T), the type strain of M. oculi, and comparison with genome sequences of other Massilia strains.</title>
        <authorList>
            <person name="Zhu B."/>
        </authorList>
    </citation>
    <scope>NUCLEOTIDE SEQUENCE [LARGE SCALE GENOMIC DNA]</scope>
    <source>
        <strain evidence="2 3">CCUG 43427</strain>
    </source>
</reference>
<dbReference type="PANTHER" id="PTHR43138">
    <property type="entry name" value="ACETYLTRANSFERASE, GNAT FAMILY"/>
    <property type="match status" value="1"/>
</dbReference>
<dbReference type="GO" id="GO:0016747">
    <property type="term" value="F:acyltransferase activity, transferring groups other than amino-acyl groups"/>
    <property type="evidence" value="ECO:0007669"/>
    <property type="project" value="InterPro"/>
</dbReference>
<sequence>MRDIEIRPAVEADFEAIWTIFCAHVVAGETYVFTTATSREAGHHYWLGQGVHSFVAVSPAGRVLGMYRLVPNQAGRGHHVANASYMVSQSAQGAGIGRLMGEHSLVEARSLGFLAMQFNHVVSTNAAAIGLWKKLGFSIVGTLPKAFRHKRLGYVDAYVMYQLLQDPDHWPTADE</sequence>
<proteinExistence type="predicted"/>
<dbReference type="Gene3D" id="3.40.630.30">
    <property type="match status" value="1"/>
</dbReference>
<dbReference type="OrthoDB" id="9788300at2"/>
<feature type="domain" description="N-acetyltransferase" evidence="1">
    <location>
        <begin position="4"/>
        <end position="165"/>
    </location>
</feature>
<gene>
    <name evidence="2" type="ORF">DIR46_18385</name>
</gene>
<evidence type="ECO:0000313" key="3">
    <source>
        <dbReference type="Proteomes" id="UP000245820"/>
    </source>
</evidence>
<dbReference type="AlphaFoldDB" id="A0A2S2DLI4"/>
<dbReference type="RefSeq" id="WP_109346528.1">
    <property type="nucleotide sequence ID" value="NZ_CP029343.1"/>
</dbReference>
<keyword evidence="2" id="KW-0808">Transferase</keyword>
<dbReference type="Pfam" id="PF00583">
    <property type="entry name" value="Acetyltransf_1"/>
    <property type="match status" value="1"/>
</dbReference>
<dbReference type="InterPro" id="IPR052742">
    <property type="entry name" value="Mito_N-acetyltransferase"/>
</dbReference>
<protein>
    <submittedName>
        <fullName evidence="2">GNAT family N-acetyltransferase</fullName>
    </submittedName>
</protein>
<dbReference type="SUPFAM" id="SSF55729">
    <property type="entry name" value="Acyl-CoA N-acyltransferases (Nat)"/>
    <property type="match status" value="1"/>
</dbReference>
<organism evidence="2 3">
    <name type="scientific">Massilia oculi</name>
    <dbReference type="NCBI Taxonomy" id="945844"/>
    <lineage>
        <taxon>Bacteria</taxon>
        <taxon>Pseudomonadati</taxon>
        <taxon>Pseudomonadota</taxon>
        <taxon>Betaproteobacteria</taxon>
        <taxon>Burkholderiales</taxon>
        <taxon>Oxalobacteraceae</taxon>
        <taxon>Telluria group</taxon>
        <taxon>Massilia</taxon>
    </lineage>
</organism>
<accession>A0A2S2DLI4</accession>
<dbReference type="InterPro" id="IPR016181">
    <property type="entry name" value="Acyl_CoA_acyltransferase"/>
</dbReference>
<dbReference type="PANTHER" id="PTHR43138:SF1">
    <property type="entry name" value="N-ACETYLTRANSFERASE ACA1"/>
    <property type="match status" value="1"/>
</dbReference>